<evidence type="ECO:0000313" key="2">
    <source>
        <dbReference type="Proteomes" id="UP000553459"/>
    </source>
</evidence>
<protein>
    <submittedName>
        <fullName evidence="1">Uncharacterized protein</fullName>
    </submittedName>
</protein>
<proteinExistence type="predicted"/>
<evidence type="ECO:0000313" key="1">
    <source>
        <dbReference type="EMBL" id="NAW51863.1"/>
    </source>
</evidence>
<keyword evidence="2" id="KW-1185">Reference proteome</keyword>
<reference evidence="1 2" key="1">
    <citation type="submission" date="2019-11" db="EMBL/GenBank/DDBJ databases">
        <title>Characterization of Elizabethkingia argenteiflava sp. nov., isolated from inner surface of Soybean Pods.</title>
        <authorList>
            <person name="Mo S."/>
        </authorList>
    </citation>
    <scope>NUCLEOTIDE SEQUENCE [LARGE SCALE GENOMIC DNA]</scope>
    <source>
        <strain evidence="1 2">YB22</strain>
    </source>
</reference>
<dbReference type="Proteomes" id="UP000553459">
    <property type="component" value="Unassembled WGS sequence"/>
</dbReference>
<name>A0A845PXB3_9FLAO</name>
<sequence>MLTSFANIGRYKKWGLDASIELPITSSLDFSVNGSLYYVMVKNERFAQSEANKGIEGLIYSYLTYKWKTFEFMAT</sequence>
<dbReference type="EMBL" id="JAAABJ010000629">
    <property type="protein sequence ID" value="NAW51863.1"/>
    <property type="molecule type" value="Genomic_DNA"/>
</dbReference>
<accession>A0A845PXB3</accession>
<gene>
    <name evidence="1" type="ORF">GNY06_10975</name>
</gene>
<organism evidence="1 2">
    <name type="scientific">Elizabethkingia argenteiflava</name>
    <dbReference type="NCBI Taxonomy" id="2681556"/>
    <lineage>
        <taxon>Bacteria</taxon>
        <taxon>Pseudomonadati</taxon>
        <taxon>Bacteroidota</taxon>
        <taxon>Flavobacteriia</taxon>
        <taxon>Flavobacteriales</taxon>
        <taxon>Weeksellaceae</taxon>
        <taxon>Elizabethkingia</taxon>
    </lineage>
</organism>
<dbReference type="AlphaFoldDB" id="A0A845PXB3"/>
<comment type="caution">
    <text evidence="1">The sequence shown here is derived from an EMBL/GenBank/DDBJ whole genome shotgun (WGS) entry which is preliminary data.</text>
</comment>